<reference evidence="2" key="1">
    <citation type="submission" date="2017-06" db="EMBL/GenBank/DDBJ databases">
        <authorList>
            <person name="Cremers G."/>
        </authorList>
    </citation>
    <scope>NUCLEOTIDE SEQUENCE [LARGE SCALE GENOMIC DNA]</scope>
</reference>
<dbReference type="EMBL" id="FZMP01000219">
    <property type="protein sequence ID" value="SNQ62360.1"/>
    <property type="molecule type" value="Genomic_DNA"/>
</dbReference>
<organism evidence="1 2">
    <name type="scientific">Candidatus Methanoperedens nitratireducens</name>
    <dbReference type="NCBI Taxonomy" id="1392998"/>
    <lineage>
        <taxon>Archaea</taxon>
        <taxon>Methanobacteriati</taxon>
        <taxon>Methanobacteriota</taxon>
        <taxon>Stenosarchaea group</taxon>
        <taxon>Methanomicrobia</taxon>
        <taxon>Methanosarcinales</taxon>
        <taxon>ANME-2 cluster</taxon>
        <taxon>Candidatus Methanoperedentaceae</taxon>
        <taxon>Candidatus Methanoperedens</taxon>
    </lineage>
</organism>
<sequence>MNNIEDPLEKFSEENLEKIISEKDDAYTTIKLYLTDYVSTVVAPLFKNSARLDAKFQRALSFPAHTITAVFTGSILYIHDRYSTGQALPKPHEIKLLCTALTLHDANKYYNETRNADFSGNHVALIKDYFVTDPFNLKTYFPEWEDELEEIAFLVQHAQESDEAQYETRFSRPKYARLMPYIKLGDKVSSLSKSEYPLQEIYKRLKNEGHDVHLLLLPEMPQQLLSQIVYRNAKKFLVTSGGIPLLISPQGILYLSKIELILIPQN</sequence>
<keyword evidence="2" id="KW-1185">Reference proteome</keyword>
<dbReference type="Proteomes" id="UP000218615">
    <property type="component" value="Unassembled WGS sequence"/>
</dbReference>
<evidence type="ECO:0000313" key="1">
    <source>
        <dbReference type="EMBL" id="SNQ62360.1"/>
    </source>
</evidence>
<name>A0A284VSU3_9EURY</name>
<evidence type="ECO:0000313" key="2">
    <source>
        <dbReference type="Proteomes" id="UP000218615"/>
    </source>
</evidence>
<protein>
    <submittedName>
        <fullName evidence="1">Uncharacterized protein</fullName>
    </submittedName>
</protein>
<proteinExistence type="predicted"/>
<gene>
    <name evidence="1" type="ORF">MNV_700014</name>
</gene>
<accession>A0A284VSU3</accession>
<dbReference type="AlphaFoldDB" id="A0A284VSU3"/>